<dbReference type="InterPro" id="IPR005053">
    <property type="entry name" value="MobA_MobL"/>
</dbReference>
<gene>
    <name evidence="7" type="primary">traA</name>
    <name evidence="7" type="ORF">HT585_12725</name>
</gene>
<dbReference type="GO" id="GO:0003678">
    <property type="term" value="F:DNA helicase activity"/>
    <property type="evidence" value="ECO:0007669"/>
    <property type="project" value="UniProtKB-ARBA"/>
</dbReference>
<dbReference type="PANTHER" id="PTHR43788">
    <property type="entry name" value="DNA2/NAM7 HELICASE FAMILY MEMBER"/>
    <property type="match status" value="1"/>
</dbReference>
<evidence type="ECO:0000256" key="3">
    <source>
        <dbReference type="ARBA" id="ARBA00022840"/>
    </source>
</evidence>
<dbReference type="GO" id="GO:0005524">
    <property type="term" value="F:ATP binding"/>
    <property type="evidence" value="ECO:0007669"/>
    <property type="project" value="UniProtKB-KW"/>
</dbReference>
<comment type="caution">
    <text evidence="7">The sequence shown here is derived from an EMBL/GenBank/DDBJ whole genome shotgun (WGS) entry which is preliminary data.</text>
</comment>
<evidence type="ECO:0000256" key="4">
    <source>
        <dbReference type="ARBA" id="ARBA00022971"/>
    </source>
</evidence>
<dbReference type="RefSeq" id="WP_176353300.1">
    <property type="nucleotide sequence ID" value="NZ_JABWDU010000003.1"/>
</dbReference>
<dbReference type="Pfam" id="PF03389">
    <property type="entry name" value="MobA_MobL"/>
    <property type="match status" value="1"/>
</dbReference>
<dbReference type="InterPro" id="IPR014136">
    <property type="entry name" value="TraA_Ti"/>
</dbReference>
<accession>A0A7Y6Q608</accession>
<evidence type="ECO:0000259" key="5">
    <source>
        <dbReference type="Pfam" id="PF03389"/>
    </source>
</evidence>
<dbReference type="Gene3D" id="3.30.930.30">
    <property type="match status" value="1"/>
</dbReference>
<evidence type="ECO:0000313" key="7">
    <source>
        <dbReference type="EMBL" id="NVD39728.1"/>
    </source>
</evidence>
<dbReference type="EMBL" id="JABWDU010000003">
    <property type="protein sequence ID" value="NVD39728.1"/>
    <property type="molecule type" value="Genomic_DNA"/>
</dbReference>
<dbReference type="NCBIfam" id="TIGR02768">
    <property type="entry name" value="TraA_Ti"/>
    <property type="match status" value="1"/>
</dbReference>
<dbReference type="CDD" id="cd18809">
    <property type="entry name" value="SF1_C_RecD"/>
    <property type="match status" value="1"/>
</dbReference>
<dbReference type="InterPro" id="IPR050534">
    <property type="entry name" value="Coronavir_polyprotein_1ab"/>
</dbReference>
<name>A0A7Y6Q608_9HYPH</name>
<dbReference type="Gene3D" id="2.30.30.940">
    <property type="match status" value="1"/>
</dbReference>
<dbReference type="InterPro" id="IPR041533">
    <property type="entry name" value="Bep_BID"/>
</dbReference>
<sequence>MAIMFMRVQVISRGAGRSIVSAAAYRHRTKMMDEQIGKEFRYHGGRAEMVHEELALPDATPSWLRAAIDGRTVASASKVLWNAVDRYETRCDAQLAREIILALPVELGREQNIELVRDFVRENLTSRGMVADWVYHDKDGNPHIHIMATLRALAEEGFGPKKVAIIGEDGQPVRVRTPERPEGKIVYRLWAGDKEVLKKWKVAWAETASRHLALAGHDFHLDGRSYDEQGLRGLEQRHFGPSRAALVRKGFETHFSPAALAKRYEIADRITDDPALLLKQLANERSTFNEWDIARAIHRYIDDPIVFANVRARLMSSDDLVLLQPQRLNGETSKVEQPAVFTTRGLVKTEYEMARLATTLSKMTGFGVSSTSVDAAVASPESAAAGVRLDAEQIEAVRHITADGAIAAVVGVAGAGKSTLLSAARTVWETEGRCVVGAALAGKAAEGLEESSGIRARTIASWEHSWQRGNDLLEKGDVLIVDEAGMVSSQQMARLLKHIEEAGAKAVLVGDPMQLQPIQAGAAFRAIVERISSVELAGVRRQSEEWARAASMQFARGGVKEALTAYGDRGHIVSAETRQAAIERIVVDWTTAHRELVAKAAAEGRQLRGNELAVLAHTNDDVKVLNRSIREVLSTDGLLSDGRPFLTERGMREFAVGDRIIFLENARFVEPHAANLGVQHVKNGMLGTVRPTAAGRESATLTVRLDSGRDVIFAESAYRNVDYGYAATIHKSQGSTFDRAFVLATGMMDQHLTYVAMTRHRCRADLYAASEDFQRRQGCERQSRADYTYGVTGELVETGVAKFRAREGVGPSPYADLRLADGETHRLWGVSLPKALEDGGVKVGDAVRLRRDGTEKVTIKVAVIGEEPARTRVEKRVVERNVWTAGLIERAGDRQRRIARENRLPALFPELVERLSRSGGKTTTLDYVTEDAYRSLAEDFAQRRGIEAISRSDLVKTAISALSWVSDQRRRVVRLWQRANVAIELAPDHSERIRSRCGAAERQPFEIEADGDRELLSATISFSRPLVEDARLANLASPAWAEREAIIMPLLKRIYRDPAVALARLNAQTSNAVGDPQLIADGLIRSPKELGNLRGGQNLVDGQAARKERVAAQSVLSELALLARAHAAEFRRQEARFLNGERMRRACMGFAIPPLSKNARARLLEVEAAGERGAYEAYRSAFRIATEDRSIVHEVKAIDEALTRRFGWLAFSDKADDFAKRNTTMRMPENMSEERRAELTVLFEVVRRFAAELRIVEKREPGQLIVPAASAPQSPVARLPMLPAVTEFKNCVEDEARLRAVRAEHYRQEKAIFGRDAVRIWRDPSAAVTTIEGILTMKVDPERIVRAVVTDPAAYGTLRGSSRMLDGFLAAGRERRVALQAVKTAAASIRAMGRSYAAAYEAELLAVSTERTRLSVAIPGLTKEAERELRRLTKHTAKNATHLARRVRALSPEIRAEFQAVSKALNARFGPGALAHSERGASKLVPKSQRAAFHAMRHRLHSLQRATSAYQAEEASVVRQRRAIEHRAPAIG</sequence>
<keyword evidence="4" id="KW-0184">Conjugation</keyword>
<evidence type="ECO:0000256" key="2">
    <source>
        <dbReference type="ARBA" id="ARBA00022741"/>
    </source>
</evidence>
<dbReference type="SUPFAM" id="SSF52540">
    <property type="entry name" value="P-loop containing nucleoside triphosphate hydrolases"/>
    <property type="match status" value="2"/>
</dbReference>
<dbReference type="Proteomes" id="UP000520198">
    <property type="component" value="Unassembled WGS sequence"/>
</dbReference>
<comment type="similarity">
    <text evidence="1">Belongs to the MobA/MobL family.</text>
</comment>
<dbReference type="Pfam" id="PF13604">
    <property type="entry name" value="AAA_30"/>
    <property type="match status" value="1"/>
</dbReference>
<feature type="domain" description="Bartonella effector protein BID" evidence="6">
    <location>
        <begin position="1306"/>
        <end position="1393"/>
    </location>
</feature>
<evidence type="ECO:0000256" key="1">
    <source>
        <dbReference type="ARBA" id="ARBA00010873"/>
    </source>
</evidence>
<dbReference type="Pfam" id="PF17841">
    <property type="entry name" value="Bep_C_terminal"/>
    <property type="match status" value="1"/>
</dbReference>
<proteinExistence type="inferred from homology"/>
<dbReference type="PANTHER" id="PTHR43788:SF6">
    <property type="entry name" value="DNA HELICASE B"/>
    <property type="match status" value="1"/>
</dbReference>
<keyword evidence="3" id="KW-0067">ATP-binding</keyword>
<keyword evidence="8" id="KW-1185">Reference proteome</keyword>
<feature type="domain" description="MobA/MobL protein" evidence="5">
    <location>
        <begin position="17"/>
        <end position="248"/>
    </location>
</feature>
<dbReference type="InterPro" id="IPR027417">
    <property type="entry name" value="P-loop_NTPase"/>
</dbReference>
<protein>
    <submittedName>
        <fullName evidence="7">Ti-type conjugative transfer relaxase TraA</fullName>
    </submittedName>
</protein>
<reference evidence="7 8" key="1">
    <citation type="submission" date="2020-06" db="EMBL/GenBank/DDBJ databases">
        <authorList>
            <person name="Grouzdev D.S."/>
        </authorList>
    </citation>
    <scope>NUCLEOTIDE SEQUENCE [LARGE SCALE GENOMIC DNA]</scope>
    <source>
        <strain evidence="7 8">HO-A22</strain>
    </source>
</reference>
<evidence type="ECO:0000313" key="8">
    <source>
        <dbReference type="Proteomes" id="UP000520198"/>
    </source>
</evidence>
<dbReference type="CDD" id="cd17933">
    <property type="entry name" value="DEXSc_RecD-like"/>
    <property type="match status" value="1"/>
</dbReference>
<organism evidence="7 8">
    <name type="scientific">Ensifer oleiphilus</name>
    <dbReference type="NCBI Taxonomy" id="2742698"/>
    <lineage>
        <taxon>Bacteria</taxon>
        <taxon>Pseudomonadati</taxon>
        <taxon>Pseudomonadota</taxon>
        <taxon>Alphaproteobacteria</taxon>
        <taxon>Hyphomicrobiales</taxon>
        <taxon>Rhizobiaceae</taxon>
        <taxon>Sinorhizobium/Ensifer group</taxon>
        <taxon>Ensifer</taxon>
    </lineage>
</organism>
<dbReference type="Gene3D" id="3.40.50.300">
    <property type="entry name" value="P-loop containing nucleotide triphosphate hydrolases"/>
    <property type="match status" value="2"/>
</dbReference>
<evidence type="ECO:0000259" key="6">
    <source>
        <dbReference type="Pfam" id="PF17841"/>
    </source>
</evidence>
<keyword evidence="2" id="KW-0547">Nucleotide-binding</keyword>